<dbReference type="GO" id="GO:0003677">
    <property type="term" value="F:DNA binding"/>
    <property type="evidence" value="ECO:0007669"/>
    <property type="project" value="InterPro"/>
</dbReference>
<comment type="caution">
    <text evidence="7">The sequence shown here is derived from an EMBL/GenBank/DDBJ whole genome shotgun (WGS) entry which is preliminary data.</text>
</comment>
<dbReference type="GO" id="GO:0032259">
    <property type="term" value="P:methylation"/>
    <property type="evidence" value="ECO:0007669"/>
    <property type="project" value="UniProtKB-KW"/>
</dbReference>
<proteinExistence type="inferred from homology"/>
<evidence type="ECO:0000313" key="7">
    <source>
        <dbReference type="EMBL" id="RDY67653.1"/>
    </source>
</evidence>
<keyword evidence="2 7" id="KW-0489">Methyltransferase</keyword>
<evidence type="ECO:0000256" key="3">
    <source>
        <dbReference type="ARBA" id="ARBA00022679"/>
    </source>
</evidence>
<keyword evidence="3 7" id="KW-0808">Transferase</keyword>
<evidence type="ECO:0000256" key="5">
    <source>
        <dbReference type="ARBA" id="ARBA00022747"/>
    </source>
</evidence>
<comment type="similarity">
    <text evidence="1">Belongs to the N(4)/N(6)-methyltransferase family.</text>
</comment>
<evidence type="ECO:0000313" key="8">
    <source>
        <dbReference type="Proteomes" id="UP000257032"/>
    </source>
</evidence>
<dbReference type="InterPro" id="IPR029063">
    <property type="entry name" value="SAM-dependent_MTases_sf"/>
</dbReference>
<dbReference type="InterPro" id="IPR002295">
    <property type="entry name" value="N4/N6-MTase_EcoPI_Mod-like"/>
</dbReference>
<dbReference type="AlphaFoldDB" id="A0A3D8VE36"/>
<evidence type="ECO:0000256" key="1">
    <source>
        <dbReference type="ARBA" id="ARBA00006594"/>
    </source>
</evidence>
<dbReference type="EMBL" id="QTLC01000073">
    <property type="protein sequence ID" value="RDY67653.1"/>
    <property type="molecule type" value="Genomic_DNA"/>
</dbReference>
<dbReference type="Gene3D" id="3.40.50.150">
    <property type="entry name" value="Vaccinia Virus protein VP39"/>
    <property type="match status" value="1"/>
</dbReference>
<dbReference type="GO" id="GO:0008170">
    <property type="term" value="F:N-methyltransferase activity"/>
    <property type="evidence" value="ECO:0007669"/>
    <property type="project" value="InterPro"/>
</dbReference>
<accession>A0A3D8VE36</accession>
<protein>
    <submittedName>
        <fullName evidence="7">Site-specific DNA-methyltransferase</fullName>
    </submittedName>
</protein>
<gene>
    <name evidence="7" type="ORF">DXT76_19185</name>
</gene>
<dbReference type="PRINTS" id="PR00506">
    <property type="entry name" value="D21N6MTFRASE"/>
</dbReference>
<dbReference type="GO" id="GO:0009307">
    <property type="term" value="P:DNA restriction-modification system"/>
    <property type="evidence" value="ECO:0007669"/>
    <property type="project" value="UniProtKB-KW"/>
</dbReference>
<feature type="domain" description="DNA methylase N-4/N-6" evidence="6">
    <location>
        <begin position="63"/>
        <end position="402"/>
    </location>
</feature>
<dbReference type="Proteomes" id="UP000257032">
    <property type="component" value="Unassembled WGS sequence"/>
</dbReference>
<reference evidence="7 8" key="1">
    <citation type="submission" date="2018-08" db="EMBL/GenBank/DDBJ databases">
        <title>Genome sequence of strict halophilic Halobacillus trueperi SS1 isolated from Lunsu, a salty water body of North West Himalayas.</title>
        <authorList>
            <person name="Gupta S."/>
            <person name="Sharma P."/>
            <person name="Dev K."/>
            <person name="Baumler D."/>
            <person name="Sourirajan A."/>
        </authorList>
    </citation>
    <scope>NUCLEOTIDE SEQUENCE [LARGE SCALE GENOMIC DNA]</scope>
    <source>
        <strain evidence="7 8">SS1</strain>
    </source>
</reference>
<organism evidence="7 8">
    <name type="scientific">Halobacillus trueperi</name>
    <dbReference type="NCBI Taxonomy" id="156205"/>
    <lineage>
        <taxon>Bacteria</taxon>
        <taxon>Bacillati</taxon>
        <taxon>Bacillota</taxon>
        <taxon>Bacilli</taxon>
        <taxon>Bacillales</taxon>
        <taxon>Bacillaceae</taxon>
        <taxon>Halobacillus</taxon>
    </lineage>
</organism>
<dbReference type="RefSeq" id="WP_115895065.1">
    <property type="nucleotide sequence ID" value="NZ_QTLC01000073.1"/>
</dbReference>
<dbReference type="InterPro" id="IPR002941">
    <property type="entry name" value="DNA_methylase_N4/N6"/>
</dbReference>
<evidence type="ECO:0000256" key="4">
    <source>
        <dbReference type="ARBA" id="ARBA00022691"/>
    </source>
</evidence>
<evidence type="ECO:0000256" key="2">
    <source>
        <dbReference type="ARBA" id="ARBA00022603"/>
    </source>
</evidence>
<evidence type="ECO:0000259" key="6">
    <source>
        <dbReference type="Pfam" id="PF01555"/>
    </source>
</evidence>
<dbReference type="InterPro" id="IPR002052">
    <property type="entry name" value="DNA_methylase_N6_adenine_CS"/>
</dbReference>
<dbReference type="SUPFAM" id="SSF53335">
    <property type="entry name" value="S-adenosyl-L-methionine-dependent methyltransferases"/>
    <property type="match status" value="1"/>
</dbReference>
<keyword evidence="4" id="KW-0949">S-adenosyl-L-methionine</keyword>
<dbReference type="PROSITE" id="PS00092">
    <property type="entry name" value="N6_MTASE"/>
    <property type="match status" value="1"/>
</dbReference>
<keyword evidence="5" id="KW-0680">Restriction system</keyword>
<name>A0A3D8VE36_9BACI</name>
<sequence>MPILNFKGKSFVQNHHLSVKHHELVPEQGKSLTPKVSLEDNLIVHGDNLASLKALLPTYGGRIKCIYIDPPYNTGSEEWVYNDNVNSPMIKSWLGKVVDKEDMSRHDKWLCMMMPRIKLLKELLAEDGVIFISIDDNEFHHLKMLLDEIFIAEHNFIADLVWDLGTGTQAGHFTRAHEYVIAYAKSKSSLPNFSGGEGVIDHSALKKISKKNPSSSFTFPAGTRFDAEDGTELTGEWGGSEKTKILEGRMISKEGELKEEVVLEAGWAMKKQMEQWFSNEETVDSKGQRIIGFYFNSNGILRYQKERSILNPPTVLKELGSTKTGSRTLEEIFGDETTISFPKPVSLVKYLIDLVCDKNDIVLDSFAGSGTTGQAVLELNKEDQGNRRFILVEMEDYAEKITAERIRRVINGVPNSKNENLKDGLGGTYSYFSLGDALELNNILTGNKLPTYEDLARFVFFTATGEQFDPSKIDTGTNYIGSSKEYDVFLFYRPDIEYLRTMALNLELAESLPQKASNKRLVFAPTKYLDQEYLDRFNIDFSQIPFEILRGEA</sequence>
<dbReference type="Pfam" id="PF01555">
    <property type="entry name" value="N6_N4_Mtase"/>
    <property type="match status" value="1"/>
</dbReference>